<accession>A0A445AET7</accession>
<name>A0A445AET7_ARAHY</name>
<feature type="compositionally biased region" description="Basic and acidic residues" evidence="1">
    <location>
        <begin position="402"/>
        <end position="412"/>
    </location>
</feature>
<feature type="region of interest" description="Disordered" evidence="1">
    <location>
        <begin position="431"/>
        <end position="460"/>
    </location>
</feature>
<protein>
    <recommendedName>
        <fullName evidence="2">PB1-like domain-containing protein</fullName>
    </recommendedName>
</protein>
<feature type="region of interest" description="Disordered" evidence="1">
    <location>
        <begin position="262"/>
        <end position="412"/>
    </location>
</feature>
<dbReference type="Proteomes" id="UP000289738">
    <property type="component" value="Chromosome B02"/>
</dbReference>
<evidence type="ECO:0000256" key="1">
    <source>
        <dbReference type="SAM" id="MobiDB-lite"/>
    </source>
</evidence>
<dbReference type="AlphaFoldDB" id="A0A445AET7"/>
<feature type="compositionally biased region" description="Basic and acidic residues" evidence="1">
    <location>
        <begin position="353"/>
        <end position="373"/>
    </location>
</feature>
<evidence type="ECO:0000259" key="2">
    <source>
        <dbReference type="Pfam" id="PF26130"/>
    </source>
</evidence>
<dbReference type="Pfam" id="PF26130">
    <property type="entry name" value="PB1-like"/>
    <property type="match status" value="1"/>
</dbReference>
<dbReference type="InterPro" id="IPR058594">
    <property type="entry name" value="PB1-like_dom_pln"/>
</dbReference>
<evidence type="ECO:0000313" key="4">
    <source>
        <dbReference type="Proteomes" id="UP000289738"/>
    </source>
</evidence>
<sequence length="481" mass="53809">MSSVRNSGPSTQFRRESAAGALSWLLIVHVGSLKRRRFAWMALMNQHDVVFPWRGIETLLGEGVDHLLGFLILLFKRFLSLLSREWCDIRALSGYCLSEFIARRRKYATGTKWLKQRLSSSSATTRLMDEVLDIMFHHGGSFEKGVDGKIGYYPDNRNCLGDVEVDRLDVFYLRNYYKELGYDRMKEVWWLVPGKSIGEGLRKLNNDADLREMCEMGSQNAGLVDIYIEHQVSSPELIEGEDVMVYIDDQVRDLGTQAKENVAAAPDDGSRPNHGKNPTANVSRPREEGVKASVKVPFEQKVKKKAKNTPKPSQTKVHRRYCLRSFTGIGGTKAQKRGQDSKIPVMLMSSDEESSKTDDSSEDEPYKPVREDSSSDSCAADPVPSPKVKGKKKTSKGSASQDKGKGKNKMKEKICVDEDAYVEGNSDVEVDFGKVGTDKNDDYDAYDPGTDSDVRGTWTPYTPCSGSGEKAMYLSVLDANR</sequence>
<evidence type="ECO:0000313" key="3">
    <source>
        <dbReference type="EMBL" id="RYR24939.1"/>
    </source>
</evidence>
<feature type="domain" description="PB1-like" evidence="2">
    <location>
        <begin position="128"/>
        <end position="230"/>
    </location>
</feature>
<keyword evidence="4" id="KW-1185">Reference proteome</keyword>
<gene>
    <name evidence="3" type="ORF">Ahy_B02g058540</name>
</gene>
<dbReference type="EMBL" id="SDMP01000012">
    <property type="protein sequence ID" value="RYR24939.1"/>
    <property type="molecule type" value="Genomic_DNA"/>
</dbReference>
<reference evidence="3 4" key="1">
    <citation type="submission" date="2019-01" db="EMBL/GenBank/DDBJ databases">
        <title>Sequencing of cultivated peanut Arachis hypogaea provides insights into genome evolution and oil improvement.</title>
        <authorList>
            <person name="Chen X."/>
        </authorList>
    </citation>
    <scope>NUCLEOTIDE SEQUENCE [LARGE SCALE GENOMIC DNA]</scope>
    <source>
        <strain evidence="4">cv. Fuhuasheng</strain>
        <tissue evidence="3">Leaves</tissue>
    </source>
</reference>
<organism evidence="3 4">
    <name type="scientific">Arachis hypogaea</name>
    <name type="common">Peanut</name>
    <dbReference type="NCBI Taxonomy" id="3818"/>
    <lineage>
        <taxon>Eukaryota</taxon>
        <taxon>Viridiplantae</taxon>
        <taxon>Streptophyta</taxon>
        <taxon>Embryophyta</taxon>
        <taxon>Tracheophyta</taxon>
        <taxon>Spermatophyta</taxon>
        <taxon>Magnoliopsida</taxon>
        <taxon>eudicotyledons</taxon>
        <taxon>Gunneridae</taxon>
        <taxon>Pentapetalae</taxon>
        <taxon>rosids</taxon>
        <taxon>fabids</taxon>
        <taxon>Fabales</taxon>
        <taxon>Fabaceae</taxon>
        <taxon>Papilionoideae</taxon>
        <taxon>50 kb inversion clade</taxon>
        <taxon>dalbergioids sensu lato</taxon>
        <taxon>Dalbergieae</taxon>
        <taxon>Pterocarpus clade</taxon>
        <taxon>Arachis</taxon>
    </lineage>
</organism>
<comment type="caution">
    <text evidence="3">The sequence shown here is derived from an EMBL/GenBank/DDBJ whole genome shotgun (WGS) entry which is preliminary data.</text>
</comment>
<proteinExistence type="predicted"/>